<reference evidence="2 3" key="1">
    <citation type="submission" date="2020-05" db="EMBL/GenBank/DDBJ databases">
        <title>Genome sequence of Kribbella sandramycini ATCC 39419.</title>
        <authorList>
            <person name="Maclea K.S."/>
            <person name="Fair J.L."/>
        </authorList>
    </citation>
    <scope>NUCLEOTIDE SEQUENCE [LARGE SCALE GENOMIC DNA]</scope>
    <source>
        <strain evidence="2 3">ATCC 39419</strain>
    </source>
</reference>
<evidence type="ECO:0000313" key="4">
    <source>
        <dbReference type="Proteomes" id="UP000553957"/>
    </source>
</evidence>
<dbReference type="AlphaFoldDB" id="A0A7Y4L752"/>
<dbReference type="Gene3D" id="3.10.450.50">
    <property type="match status" value="1"/>
</dbReference>
<dbReference type="SUPFAM" id="SSF54427">
    <property type="entry name" value="NTF2-like"/>
    <property type="match status" value="1"/>
</dbReference>
<evidence type="ECO:0008006" key="5">
    <source>
        <dbReference type="Google" id="ProtNLM"/>
    </source>
</evidence>
<accession>A0A7Y4L752</accession>
<comment type="caution">
    <text evidence="2">The sequence shown here is derived from an EMBL/GenBank/DDBJ whole genome shotgun (WGS) entry which is preliminary data.</text>
</comment>
<gene>
    <name evidence="1" type="ORF">HNR71_004482</name>
    <name evidence="2" type="ORF">HPO96_35765</name>
</gene>
<dbReference type="Proteomes" id="UP000534306">
    <property type="component" value="Unassembled WGS sequence"/>
</dbReference>
<evidence type="ECO:0000313" key="3">
    <source>
        <dbReference type="Proteomes" id="UP000534306"/>
    </source>
</evidence>
<sequence>MSTAYDAVVLHHERLADWLGGRAEQEALQAFYAAHHPEFTLITIDGVKLGLDELMRSLSGAHNAVPGLKIGIEQFEVLATAPEATVCRFLERHSPESARWTTAVLSADGQWLSVQETPVL</sequence>
<name>A0A7Y4L752_9ACTN</name>
<dbReference type="RefSeq" id="WP_171678908.1">
    <property type="nucleotide sequence ID" value="NZ_BAAAGT010000019.1"/>
</dbReference>
<evidence type="ECO:0000313" key="2">
    <source>
        <dbReference type="EMBL" id="NOL45614.1"/>
    </source>
</evidence>
<dbReference type="EMBL" id="JACHKF010000001">
    <property type="protein sequence ID" value="MBB6568845.1"/>
    <property type="molecule type" value="Genomic_DNA"/>
</dbReference>
<proteinExistence type="predicted"/>
<protein>
    <recommendedName>
        <fullName evidence="5">DUF4440 domain-containing protein</fullName>
    </recommendedName>
</protein>
<evidence type="ECO:0000313" key="1">
    <source>
        <dbReference type="EMBL" id="MBB6568845.1"/>
    </source>
</evidence>
<keyword evidence="3" id="KW-1185">Reference proteome</keyword>
<reference evidence="1 4" key="2">
    <citation type="submission" date="2020-08" db="EMBL/GenBank/DDBJ databases">
        <title>Sequencing the genomes of 1000 actinobacteria strains.</title>
        <authorList>
            <person name="Klenk H.-P."/>
        </authorList>
    </citation>
    <scope>NUCLEOTIDE SEQUENCE [LARGE SCALE GENOMIC DNA]</scope>
    <source>
        <strain evidence="1 4">DSM 15626</strain>
    </source>
</reference>
<dbReference type="Proteomes" id="UP000553957">
    <property type="component" value="Unassembled WGS sequence"/>
</dbReference>
<dbReference type="InterPro" id="IPR032710">
    <property type="entry name" value="NTF2-like_dom_sf"/>
</dbReference>
<organism evidence="2 3">
    <name type="scientific">Kribbella sandramycini</name>
    <dbReference type="NCBI Taxonomy" id="60450"/>
    <lineage>
        <taxon>Bacteria</taxon>
        <taxon>Bacillati</taxon>
        <taxon>Actinomycetota</taxon>
        <taxon>Actinomycetes</taxon>
        <taxon>Propionibacteriales</taxon>
        <taxon>Kribbellaceae</taxon>
        <taxon>Kribbella</taxon>
    </lineage>
</organism>
<dbReference type="EMBL" id="JABJRC010000014">
    <property type="protein sequence ID" value="NOL45614.1"/>
    <property type="molecule type" value="Genomic_DNA"/>
</dbReference>